<evidence type="ECO:0000313" key="2">
    <source>
        <dbReference type="EMBL" id="MPL61085.1"/>
    </source>
</evidence>
<keyword evidence="2" id="KW-0808">Transferase</keyword>
<gene>
    <name evidence="2" type="primary">hddC_1</name>
    <name evidence="2" type="ORF">SDC9_06652</name>
</gene>
<dbReference type="CDD" id="cd06915">
    <property type="entry name" value="NTP_transferase_WcbM_like"/>
    <property type="match status" value="1"/>
</dbReference>
<proteinExistence type="predicted"/>
<dbReference type="GO" id="GO:0016779">
    <property type="term" value="F:nucleotidyltransferase activity"/>
    <property type="evidence" value="ECO:0007669"/>
    <property type="project" value="UniProtKB-KW"/>
</dbReference>
<dbReference type="PANTHER" id="PTHR22572">
    <property type="entry name" value="SUGAR-1-PHOSPHATE GUANYL TRANSFERASE"/>
    <property type="match status" value="1"/>
</dbReference>
<comment type="caution">
    <text evidence="2">The sequence shown here is derived from an EMBL/GenBank/DDBJ whole genome shotgun (WGS) entry which is preliminary data.</text>
</comment>
<protein>
    <submittedName>
        <fullName evidence="2">D-glycero-alpha-D-manno-heptose 1-phosphate guanylyltransferase</fullName>
        <ecNumber evidence="2">2.7.7.71</ecNumber>
    </submittedName>
</protein>
<dbReference type="EMBL" id="VSSQ01000014">
    <property type="protein sequence ID" value="MPL61085.1"/>
    <property type="molecule type" value="Genomic_DNA"/>
</dbReference>
<dbReference type="EC" id="2.7.7.71" evidence="2"/>
<accession>A0A644T2G0</accession>
<feature type="domain" description="Nucleotidyl transferase" evidence="1">
    <location>
        <begin position="4"/>
        <end position="224"/>
    </location>
</feature>
<evidence type="ECO:0000259" key="1">
    <source>
        <dbReference type="Pfam" id="PF00483"/>
    </source>
</evidence>
<dbReference type="AlphaFoldDB" id="A0A644T2G0"/>
<dbReference type="Gene3D" id="3.90.550.10">
    <property type="entry name" value="Spore Coat Polysaccharide Biosynthesis Protein SpsA, Chain A"/>
    <property type="match status" value="1"/>
</dbReference>
<dbReference type="InterPro" id="IPR005835">
    <property type="entry name" value="NTP_transferase_dom"/>
</dbReference>
<dbReference type="InterPro" id="IPR029044">
    <property type="entry name" value="Nucleotide-diphossugar_trans"/>
</dbReference>
<dbReference type="Pfam" id="PF00483">
    <property type="entry name" value="NTP_transferase"/>
    <property type="match status" value="1"/>
</dbReference>
<name>A0A644T2G0_9ZZZZ</name>
<sequence length="233" mass="25774">MFEAIILAGGHGNRLRSLVSGIPKPMASIAGKPFLEIVLNHLLGKGIRRAILSVGYLSEIIESHFGNNFHSMKIDYAREKVPLGTGGALHFAMQQCRDSVALVLNGDTFLDFNINSALSDWREHRVPMIIGVQTQDTTRYGRLLVEGQRITGFLEKGKGGPGIINAGSYIFPSDIFFGHDLPEAFSLEQDFLTHEVAKKTFRLVSTNGPFIDIGVPEDYLLAQKYLLHYAQQS</sequence>
<keyword evidence="2" id="KW-0548">Nucleotidyltransferase</keyword>
<organism evidence="2">
    <name type="scientific">bioreactor metagenome</name>
    <dbReference type="NCBI Taxonomy" id="1076179"/>
    <lineage>
        <taxon>unclassified sequences</taxon>
        <taxon>metagenomes</taxon>
        <taxon>ecological metagenomes</taxon>
    </lineage>
</organism>
<dbReference type="SUPFAM" id="SSF53448">
    <property type="entry name" value="Nucleotide-diphospho-sugar transferases"/>
    <property type="match status" value="1"/>
</dbReference>
<dbReference type="InterPro" id="IPR050486">
    <property type="entry name" value="Mannose-1P_guanyltransferase"/>
</dbReference>
<reference evidence="2" key="1">
    <citation type="submission" date="2019-08" db="EMBL/GenBank/DDBJ databases">
        <authorList>
            <person name="Kucharzyk K."/>
            <person name="Murdoch R.W."/>
            <person name="Higgins S."/>
            <person name="Loffler F."/>
        </authorList>
    </citation>
    <scope>NUCLEOTIDE SEQUENCE</scope>
</reference>